<accession>A0AAP6HGF1</accession>
<evidence type="ECO:0000259" key="1">
    <source>
        <dbReference type="Pfam" id="PF26450"/>
    </source>
</evidence>
<organism evidence="2 3">
    <name type="scientific">Riemerella anatipestifer</name>
    <name type="common">Moraxella anatipestifer</name>
    <dbReference type="NCBI Taxonomy" id="34085"/>
    <lineage>
        <taxon>Bacteria</taxon>
        <taxon>Pseudomonadati</taxon>
        <taxon>Bacteroidota</taxon>
        <taxon>Flavobacteriia</taxon>
        <taxon>Flavobacteriales</taxon>
        <taxon>Weeksellaceae</taxon>
        <taxon>Riemerella</taxon>
    </lineage>
</organism>
<protein>
    <recommendedName>
        <fullName evidence="1">DUF8129 domain-containing protein</fullName>
    </recommendedName>
</protein>
<name>A0AAP6HGF1_RIEAN</name>
<dbReference type="RefSeq" id="WP_340307646.1">
    <property type="nucleotide sequence ID" value="NZ_JAFELU010000014.1"/>
</dbReference>
<evidence type="ECO:0000313" key="2">
    <source>
        <dbReference type="EMBL" id="MDY3512963.1"/>
    </source>
</evidence>
<dbReference type="Pfam" id="PF26450">
    <property type="entry name" value="DUF8129"/>
    <property type="match status" value="1"/>
</dbReference>
<dbReference type="Proteomes" id="UP001284033">
    <property type="component" value="Unassembled WGS sequence"/>
</dbReference>
<feature type="domain" description="DUF8129" evidence="1">
    <location>
        <begin position="67"/>
        <end position="112"/>
    </location>
</feature>
<evidence type="ECO:0000313" key="3">
    <source>
        <dbReference type="Proteomes" id="UP001284033"/>
    </source>
</evidence>
<dbReference type="InterPro" id="IPR058442">
    <property type="entry name" value="DUF8129"/>
</dbReference>
<reference evidence="2" key="1">
    <citation type="submission" date="2023-01" db="EMBL/GenBank/DDBJ databases">
        <title>Genome-based studies on antimicrobial resistance profiles of Riemerella anatipestifer in China, 1994 to 2021.</title>
        <authorList>
            <person name="Yang Z."/>
            <person name="Zhu D."/>
        </authorList>
    </citation>
    <scope>NUCLEOTIDE SEQUENCE</scope>
    <source>
        <strain evidence="2">RCAD1218</strain>
    </source>
</reference>
<gene>
    <name evidence="2" type="ORF">PG303_07030</name>
</gene>
<dbReference type="EMBL" id="JAQZHK010000005">
    <property type="protein sequence ID" value="MDY3512963.1"/>
    <property type="molecule type" value="Genomic_DNA"/>
</dbReference>
<proteinExistence type="predicted"/>
<comment type="caution">
    <text evidence="2">The sequence shown here is derived from an EMBL/GenBank/DDBJ whole genome shotgun (WGS) entry which is preliminary data.</text>
</comment>
<dbReference type="AlphaFoldDB" id="A0AAP6HGF1"/>
<sequence>MDIITKAHKYLAEHPNVSQVFATTDGFLFLRMDHARTHAQSLEDTEVLEFVRANKKEEKTFDTLHGNLQEVKGRIANITDIGILEALILQEEGEANRKSVHKLLANRIEELKKQN</sequence>